<proteinExistence type="predicted"/>
<dbReference type="EMBL" id="BGZK01002523">
    <property type="protein sequence ID" value="GBP94573.1"/>
    <property type="molecule type" value="Genomic_DNA"/>
</dbReference>
<dbReference type="AlphaFoldDB" id="A0A4C2A5N2"/>
<accession>A0A4C2A5N2</accession>
<feature type="region of interest" description="Disordered" evidence="1">
    <location>
        <begin position="156"/>
        <end position="180"/>
    </location>
</feature>
<evidence type="ECO:0000313" key="2">
    <source>
        <dbReference type="EMBL" id="GBP94573.1"/>
    </source>
</evidence>
<gene>
    <name evidence="2" type="ORF">EVAR_65770_1</name>
</gene>
<reference evidence="2 3" key="1">
    <citation type="journal article" date="2019" name="Commun. Biol.">
        <title>The bagworm genome reveals a unique fibroin gene that provides high tensile strength.</title>
        <authorList>
            <person name="Kono N."/>
            <person name="Nakamura H."/>
            <person name="Ohtoshi R."/>
            <person name="Tomita M."/>
            <person name="Numata K."/>
            <person name="Arakawa K."/>
        </authorList>
    </citation>
    <scope>NUCLEOTIDE SEQUENCE [LARGE SCALE GENOMIC DNA]</scope>
</reference>
<sequence>MTKRTLLLAPVVIVSEPKAIYDLTLHQCISMRYNGLVVSGRSLSALCHRFLFVGRYHAGRLFRNRAPKEEYENYQARAKKQRCFLSVIKYSSDYLNTFQYIRRIPYNASMTFGRKCKSQMRPPLACRRLAYRIGVPNGGSRPRDVRLERAERRLNAETLSTEPTTIHRSRREHLTGRTPI</sequence>
<evidence type="ECO:0000313" key="3">
    <source>
        <dbReference type="Proteomes" id="UP000299102"/>
    </source>
</evidence>
<name>A0A4C2A5N2_EUMVA</name>
<keyword evidence="3" id="KW-1185">Reference proteome</keyword>
<organism evidence="2 3">
    <name type="scientific">Eumeta variegata</name>
    <name type="common">Bagworm moth</name>
    <name type="synonym">Eumeta japonica</name>
    <dbReference type="NCBI Taxonomy" id="151549"/>
    <lineage>
        <taxon>Eukaryota</taxon>
        <taxon>Metazoa</taxon>
        <taxon>Ecdysozoa</taxon>
        <taxon>Arthropoda</taxon>
        <taxon>Hexapoda</taxon>
        <taxon>Insecta</taxon>
        <taxon>Pterygota</taxon>
        <taxon>Neoptera</taxon>
        <taxon>Endopterygota</taxon>
        <taxon>Lepidoptera</taxon>
        <taxon>Glossata</taxon>
        <taxon>Ditrysia</taxon>
        <taxon>Tineoidea</taxon>
        <taxon>Psychidae</taxon>
        <taxon>Oiketicinae</taxon>
        <taxon>Eumeta</taxon>
    </lineage>
</organism>
<comment type="caution">
    <text evidence="2">The sequence shown here is derived from an EMBL/GenBank/DDBJ whole genome shotgun (WGS) entry which is preliminary data.</text>
</comment>
<protein>
    <submittedName>
        <fullName evidence="2">Uncharacterized protein</fullName>
    </submittedName>
</protein>
<dbReference type="Proteomes" id="UP000299102">
    <property type="component" value="Unassembled WGS sequence"/>
</dbReference>
<feature type="non-terminal residue" evidence="2">
    <location>
        <position position="180"/>
    </location>
</feature>
<evidence type="ECO:0000256" key="1">
    <source>
        <dbReference type="SAM" id="MobiDB-lite"/>
    </source>
</evidence>